<comment type="similarity">
    <text evidence="6">Belongs to the RnpA family.</text>
</comment>
<accession>A0A2L1GNZ4</accession>
<comment type="catalytic activity">
    <reaction evidence="6">
        <text>Endonucleolytic cleavage of RNA, removing 5'-extranucleotides from tRNA precursor.</text>
        <dbReference type="EC" id="3.1.26.5"/>
    </reaction>
</comment>
<dbReference type="Proteomes" id="UP000239867">
    <property type="component" value="Chromosome"/>
</dbReference>
<dbReference type="InterPro" id="IPR020568">
    <property type="entry name" value="Ribosomal_Su5_D2-typ_SF"/>
</dbReference>
<dbReference type="GO" id="GO:0001682">
    <property type="term" value="P:tRNA 5'-leader removal"/>
    <property type="evidence" value="ECO:0007669"/>
    <property type="project" value="UniProtKB-UniRule"/>
</dbReference>
<gene>
    <name evidence="6" type="primary">rnpA</name>
    <name evidence="8" type="ORF">CAY53_07585</name>
</gene>
<dbReference type="GO" id="GO:0000049">
    <property type="term" value="F:tRNA binding"/>
    <property type="evidence" value="ECO:0007669"/>
    <property type="project" value="UniProtKB-UniRule"/>
</dbReference>
<evidence type="ECO:0000256" key="1">
    <source>
        <dbReference type="ARBA" id="ARBA00022694"/>
    </source>
</evidence>
<dbReference type="Pfam" id="PF00825">
    <property type="entry name" value="Ribonuclease_P"/>
    <property type="match status" value="1"/>
</dbReference>
<keyword evidence="1 6" id="KW-0819">tRNA processing</keyword>
<dbReference type="KEGG" id="deo:CAY53_07585"/>
<dbReference type="NCBIfam" id="TIGR00188">
    <property type="entry name" value="rnpA"/>
    <property type="match status" value="1"/>
</dbReference>
<reference evidence="8 9" key="1">
    <citation type="journal article" date="2018" name="MBio">
        <title>Insights into the evolution of host association through the isolation and characterization of a novel human periodontal pathobiont, Desulfobulbus oralis.</title>
        <authorList>
            <person name="Cross K.L."/>
            <person name="Chirania P."/>
            <person name="Xiong W."/>
            <person name="Beall C.J."/>
            <person name="Elkins J.G."/>
            <person name="Giannone R.J."/>
            <person name="Griffen A.L."/>
            <person name="Guss A.M."/>
            <person name="Hettich R.L."/>
            <person name="Joshi S.S."/>
            <person name="Mokrzan E.M."/>
            <person name="Martin R.K."/>
            <person name="Zhulin I.B."/>
            <person name="Leys E.J."/>
            <person name="Podar M."/>
        </authorList>
    </citation>
    <scope>NUCLEOTIDE SEQUENCE [LARGE SCALE GENOMIC DNA]</scope>
    <source>
        <strain evidence="8 9">ORNL</strain>
    </source>
</reference>
<dbReference type="GO" id="GO:0042781">
    <property type="term" value="F:3'-tRNA processing endoribonuclease activity"/>
    <property type="evidence" value="ECO:0007669"/>
    <property type="project" value="TreeGrafter"/>
</dbReference>
<evidence type="ECO:0000256" key="6">
    <source>
        <dbReference type="HAMAP-Rule" id="MF_00227"/>
    </source>
</evidence>
<dbReference type="GO" id="GO:0030677">
    <property type="term" value="C:ribonuclease P complex"/>
    <property type="evidence" value="ECO:0007669"/>
    <property type="project" value="TreeGrafter"/>
</dbReference>
<organism evidence="8 9">
    <name type="scientific">Desulfobulbus oralis</name>
    <dbReference type="NCBI Taxonomy" id="1986146"/>
    <lineage>
        <taxon>Bacteria</taxon>
        <taxon>Pseudomonadati</taxon>
        <taxon>Thermodesulfobacteriota</taxon>
        <taxon>Desulfobulbia</taxon>
        <taxon>Desulfobulbales</taxon>
        <taxon>Desulfobulbaceae</taxon>
        <taxon>Desulfobulbus</taxon>
    </lineage>
</organism>
<comment type="subunit">
    <text evidence="6">Consists of a catalytic RNA component (M1 or rnpB) and a protein subunit.</text>
</comment>
<dbReference type="GO" id="GO:0004526">
    <property type="term" value="F:ribonuclease P activity"/>
    <property type="evidence" value="ECO:0007669"/>
    <property type="project" value="UniProtKB-UniRule"/>
</dbReference>
<evidence type="ECO:0000256" key="5">
    <source>
        <dbReference type="ARBA" id="ARBA00022884"/>
    </source>
</evidence>
<sequence>MVFWSECAPAPVRASSEEGEPRAANNWRRNAVAGVCSFPRRMRLHLNREFQRVYHEGKRRHGQGFSLIFAPNGSGDEAGRRLGISVRKKTGNAVRRNRIKRLFREFFRLHQARFPKASDIVITVRPGFVCDSLAALDAAMTPVLRRQVSA</sequence>
<dbReference type="EC" id="3.1.26.5" evidence="6 7"/>
<dbReference type="SUPFAM" id="SSF54211">
    <property type="entry name" value="Ribosomal protein S5 domain 2-like"/>
    <property type="match status" value="1"/>
</dbReference>
<protein>
    <recommendedName>
        <fullName evidence="6 7">Ribonuclease P protein component</fullName>
        <shortName evidence="6">RNase P protein</shortName>
        <shortName evidence="6">RNaseP protein</shortName>
        <ecNumber evidence="6 7">3.1.26.5</ecNumber>
    </recommendedName>
    <alternativeName>
        <fullName evidence="6">Protein C5</fullName>
    </alternativeName>
</protein>
<keyword evidence="2 6" id="KW-0540">Nuclease</keyword>
<keyword evidence="4 6" id="KW-0378">Hydrolase</keyword>
<dbReference type="AlphaFoldDB" id="A0A2L1GNZ4"/>
<evidence type="ECO:0000256" key="3">
    <source>
        <dbReference type="ARBA" id="ARBA00022759"/>
    </source>
</evidence>
<evidence type="ECO:0000256" key="2">
    <source>
        <dbReference type="ARBA" id="ARBA00022722"/>
    </source>
</evidence>
<name>A0A2L1GNZ4_9BACT</name>
<keyword evidence="9" id="KW-1185">Reference proteome</keyword>
<dbReference type="PANTHER" id="PTHR33992">
    <property type="entry name" value="RIBONUCLEASE P PROTEIN COMPONENT"/>
    <property type="match status" value="1"/>
</dbReference>
<evidence type="ECO:0000313" key="8">
    <source>
        <dbReference type="EMBL" id="AVD71344.1"/>
    </source>
</evidence>
<keyword evidence="3 6" id="KW-0255">Endonuclease</keyword>
<evidence type="ECO:0000313" key="9">
    <source>
        <dbReference type="Proteomes" id="UP000239867"/>
    </source>
</evidence>
<dbReference type="InterPro" id="IPR000100">
    <property type="entry name" value="RNase_P"/>
</dbReference>
<dbReference type="Gene3D" id="3.30.230.10">
    <property type="match status" value="1"/>
</dbReference>
<comment type="function">
    <text evidence="6">RNaseP catalyzes the removal of the 5'-leader sequence from pre-tRNA to produce the mature 5'-terminus. It can also cleave other RNA substrates such as 4.5S RNA. The protein component plays an auxiliary but essential role in vivo by binding to the 5'-leader sequence and broadening the substrate specificity of the ribozyme.</text>
</comment>
<evidence type="ECO:0000256" key="4">
    <source>
        <dbReference type="ARBA" id="ARBA00022801"/>
    </source>
</evidence>
<dbReference type="PANTHER" id="PTHR33992:SF1">
    <property type="entry name" value="RIBONUCLEASE P PROTEIN COMPONENT"/>
    <property type="match status" value="1"/>
</dbReference>
<proteinExistence type="inferred from homology"/>
<dbReference type="EMBL" id="CP021255">
    <property type="protein sequence ID" value="AVD71344.1"/>
    <property type="molecule type" value="Genomic_DNA"/>
</dbReference>
<keyword evidence="5 6" id="KW-0694">RNA-binding</keyword>
<dbReference type="HAMAP" id="MF_00227">
    <property type="entry name" value="RNase_P"/>
    <property type="match status" value="1"/>
</dbReference>
<dbReference type="InterPro" id="IPR014721">
    <property type="entry name" value="Ribsml_uS5_D2-typ_fold_subgr"/>
</dbReference>
<evidence type="ECO:0000256" key="7">
    <source>
        <dbReference type="NCBIfam" id="TIGR00188"/>
    </source>
</evidence>